<accession>A0A6G7KCE9</accession>
<evidence type="ECO:0000256" key="1">
    <source>
        <dbReference type="SAM" id="MobiDB-lite"/>
    </source>
</evidence>
<feature type="compositionally biased region" description="Low complexity" evidence="1">
    <location>
        <begin position="47"/>
        <end position="61"/>
    </location>
</feature>
<dbReference type="Proteomes" id="UP000501451">
    <property type="component" value="Chromosome"/>
</dbReference>
<protein>
    <submittedName>
        <fullName evidence="2">Uncharacterized protein</fullName>
    </submittedName>
</protein>
<evidence type="ECO:0000313" key="2">
    <source>
        <dbReference type="EMBL" id="QII82917.1"/>
    </source>
</evidence>
<feature type="compositionally biased region" description="Polar residues" evidence="1">
    <location>
        <begin position="62"/>
        <end position="78"/>
    </location>
</feature>
<proteinExistence type="predicted"/>
<dbReference type="KEGG" id="jar:G7057_10990"/>
<evidence type="ECO:0000313" key="3">
    <source>
        <dbReference type="Proteomes" id="UP000501451"/>
    </source>
</evidence>
<dbReference type="EMBL" id="CP049740">
    <property type="protein sequence ID" value="QII82917.1"/>
    <property type="molecule type" value="Genomic_DNA"/>
</dbReference>
<reference evidence="2 3" key="1">
    <citation type="journal article" date="2017" name="Int. J. Syst. Evol. Microbiol.">
        <title>Jeotgalibaca porci sp. nov. and Jeotgalibaca arthritidis sp. nov., isolated from pigs, and emended description of the genus Jeotgalibaca.</title>
        <authorList>
            <person name="Zamora L."/>
            <person name="Perez-Sancho M."/>
            <person name="Dominguez L."/>
            <person name="Fernandez-Garayzabal J.F."/>
            <person name="Vela A.I."/>
        </authorList>
    </citation>
    <scope>NUCLEOTIDE SEQUENCE [LARGE SCALE GENOMIC DNA]</scope>
    <source>
        <strain evidence="2 3">CECT 9157</strain>
    </source>
</reference>
<name>A0A6G7KCE9_9LACT</name>
<organism evidence="2 3">
    <name type="scientific">Jeotgalibaca arthritidis</name>
    <dbReference type="NCBI Taxonomy" id="1868794"/>
    <lineage>
        <taxon>Bacteria</taxon>
        <taxon>Bacillati</taxon>
        <taxon>Bacillota</taxon>
        <taxon>Bacilli</taxon>
        <taxon>Lactobacillales</taxon>
        <taxon>Carnobacteriaceae</taxon>
        <taxon>Jeotgalibaca</taxon>
    </lineage>
</organism>
<keyword evidence="3" id="KW-1185">Reference proteome</keyword>
<dbReference type="RefSeq" id="WP_166163736.1">
    <property type="nucleotide sequence ID" value="NZ_CP049740.1"/>
</dbReference>
<dbReference type="AlphaFoldDB" id="A0A6G7KCE9"/>
<sequence length="132" mass="14247">MKFIIPGTKYFVYLPVYLTGGSSPEVEEVYYEEEPIYDSEKSTTSIAEEGNSSSNAGSNNSDNTQVAPPSSESATETPKSSENENISNSEWKYVGKNPNTGGDVYISDGPPIANIEDLNTIPGIEVGNPDWV</sequence>
<feature type="region of interest" description="Disordered" evidence="1">
    <location>
        <begin position="34"/>
        <end position="110"/>
    </location>
</feature>
<gene>
    <name evidence="2" type="ORF">G7057_10990</name>
</gene>